<comment type="similarity">
    <text evidence="2">Belongs to the DeoC/FbaB aldolase family. DeoC type 2 subfamily.</text>
</comment>
<dbReference type="SUPFAM" id="SSF51569">
    <property type="entry name" value="Aldolase"/>
    <property type="match status" value="1"/>
</dbReference>
<evidence type="ECO:0000256" key="7">
    <source>
        <dbReference type="NCBIfam" id="TIGR00126"/>
    </source>
</evidence>
<dbReference type="AlphaFoldDB" id="A0A9D9H774"/>
<dbReference type="CDD" id="cd00959">
    <property type="entry name" value="DeoC"/>
    <property type="match status" value="1"/>
</dbReference>
<sequence length="295" mass="32328">MDKYNEAIAKFDTNIDDERVKYEVEKILDEHYKENCTREVYSFILSCLDLTSLNITDNDETITAFVSKVNDFENTCPDMNPVAAICVYPNFVTTVRAALDVSSVKIASVAGGFPSAQTYSELKTVEAGLALHDGADEIDMVMNIGNFLGGNYQELCDEISEMKETCHDARLKVIIETGVLPSMTSVMKASILALYSGADFIKTSTGKSAVGATPEAVYVMAKAVKEYSRMYGTRAGIKVAGGVRTAAEAVKYYTIIKEVLGEEWLTSEYFRIGASSLADSLLSAIEGKEIRFFSK</sequence>
<evidence type="ECO:0000256" key="6">
    <source>
        <dbReference type="ARBA" id="ARBA00048791"/>
    </source>
</evidence>
<dbReference type="EMBL" id="JADIMW010000084">
    <property type="protein sequence ID" value="MBO8438861.1"/>
    <property type="molecule type" value="Genomic_DNA"/>
</dbReference>
<dbReference type="GO" id="GO:0009264">
    <property type="term" value="P:deoxyribonucleotide catabolic process"/>
    <property type="evidence" value="ECO:0007669"/>
    <property type="project" value="UniProtKB-UniRule"/>
</dbReference>
<comment type="catalytic activity">
    <reaction evidence="6">
        <text>2-deoxy-D-ribose 5-phosphate = D-glyceraldehyde 3-phosphate + acetaldehyde</text>
        <dbReference type="Rhea" id="RHEA:12821"/>
        <dbReference type="ChEBI" id="CHEBI:15343"/>
        <dbReference type="ChEBI" id="CHEBI:59776"/>
        <dbReference type="ChEBI" id="CHEBI:62877"/>
        <dbReference type="EC" id="4.1.2.4"/>
    </reaction>
</comment>
<accession>A0A9D9H774</accession>
<name>A0A9D9H774_9BACT</name>
<dbReference type="GO" id="GO:0004139">
    <property type="term" value="F:deoxyribose-phosphate aldolase activity"/>
    <property type="evidence" value="ECO:0007669"/>
    <property type="project" value="UniProtKB-UniRule"/>
</dbReference>
<dbReference type="PANTHER" id="PTHR10889">
    <property type="entry name" value="DEOXYRIBOSE-PHOSPHATE ALDOLASE"/>
    <property type="match status" value="1"/>
</dbReference>
<proteinExistence type="inferred from homology"/>
<dbReference type="Gene3D" id="3.20.20.70">
    <property type="entry name" value="Aldolase class I"/>
    <property type="match status" value="1"/>
</dbReference>
<dbReference type="EC" id="4.1.2.4" evidence="3 7"/>
<comment type="caution">
    <text evidence="8">The sequence shown here is derived from an EMBL/GenBank/DDBJ whole genome shotgun (WGS) entry which is preliminary data.</text>
</comment>
<evidence type="ECO:0000256" key="1">
    <source>
        <dbReference type="ARBA" id="ARBA00004816"/>
    </source>
</evidence>
<evidence type="ECO:0000256" key="4">
    <source>
        <dbReference type="ARBA" id="ARBA00023239"/>
    </source>
</evidence>
<evidence type="ECO:0000313" key="8">
    <source>
        <dbReference type="EMBL" id="MBO8438861.1"/>
    </source>
</evidence>
<dbReference type="PANTHER" id="PTHR10889:SF3">
    <property type="entry name" value="DEOXYRIBOSE-PHOSPHATE ALDOLASE"/>
    <property type="match status" value="1"/>
</dbReference>
<evidence type="ECO:0000313" key="9">
    <source>
        <dbReference type="Proteomes" id="UP000823636"/>
    </source>
</evidence>
<dbReference type="InterPro" id="IPR011343">
    <property type="entry name" value="DeoC"/>
</dbReference>
<keyword evidence="4 8" id="KW-0456">Lyase</keyword>
<dbReference type="GO" id="GO:0016052">
    <property type="term" value="P:carbohydrate catabolic process"/>
    <property type="evidence" value="ECO:0007669"/>
    <property type="project" value="TreeGrafter"/>
</dbReference>
<comment type="pathway">
    <text evidence="1">Carbohydrate degradation; 2-deoxy-D-ribose 1-phosphate degradation; D-glyceraldehyde 3-phosphate and acetaldehyde from 2-deoxy-alpha-D-ribose 1-phosphate: step 2/2.</text>
</comment>
<evidence type="ECO:0000256" key="3">
    <source>
        <dbReference type="ARBA" id="ARBA00012515"/>
    </source>
</evidence>
<dbReference type="PIRSF" id="PIRSF001357">
    <property type="entry name" value="DeoC"/>
    <property type="match status" value="1"/>
</dbReference>
<gene>
    <name evidence="8" type="primary">deoC</name>
    <name evidence="8" type="ORF">IAC54_08225</name>
</gene>
<dbReference type="InterPro" id="IPR013785">
    <property type="entry name" value="Aldolase_TIM"/>
</dbReference>
<keyword evidence="5" id="KW-0704">Schiff base</keyword>
<dbReference type="InterPro" id="IPR002915">
    <property type="entry name" value="DeoC/FbaB/LacD_aldolase"/>
</dbReference>
<evidence type="ECO:0000256" key="5">
    <source>
        <dbReference type="ARBA" id="ARBA00023270"/>
    </source>
</evidence>
<dbReference type="GO" id="GO:0005737">
    <property type="term" value="C:cytoplasm"/>
    <property type="evidence" value="ECO:0007669"/>
    <property type="project" value="InterPro"/>
</dbReference>
<reference evidence="8" key="1">
    <citation type="submission" date="2020-10" db="EMBL/GenBank/DDBJ databases">
        <authorList>
            <person name="Gilroy R."/>
        </authorList>
    </citation>
    <scope>NUCLEOTIDE SEQUENCE</scope>
    <source>
        <strain evidence="8">G3-4614</strain>
    </source>
</reference>
<dbReference type="NCBIfam" id="TIGR00126">
    <property type="entry name" value="deoC"/>
    <property type="match status" value="1"/>
</dbReference>
<organism evidence="8 9">
    <name type="scientific">Candidatus Caccoplasma merdipullorum</name>
    <dbReference type="NCBI Taxonomy" id="2840718"/>
    <lineage>
        <taxon>Bacteria</taxon>
        <taxon>Pseudomonadati</taxon>
        <taxon>Bacteroidota</taxon>
        <taxon>Bacteroidia</taxon>
        <taxon>Bacteroidales</taxon>
        <taxon>Bacteroidaceae</taxon>
        <taxon>Bacteroidaceae incertae sedis</taxon>
        <taxon>Candidatus Caccoplasma</taxon>
    </lineage>
</organism>
<dbReference type="Pfam" id="PF01791">
    <property type="entry name" value="DeoC"/>
    <property type="match status" value="1"/>
</dbReference>
<dbReference type="Proteomes" id="UP000823636">
    <property type="component" value="Unassembled WGS sequence"/>
</dbReference>
<protein>
    <recommendedName>
        <fullName evidence="3 7">Deoxyribose-phosphate aldolase</fullName>
        <ecNumber evidence="3 7">4.1.2.4</ecNumber>
    </recommendedName>
</protein>
<reference evidence="8" key="2">
    <citation type="journal article" date="2021" name="PeerJ">
        <title>Extensive microbial diversity within the chicken gut microbiome revealed by metagenomics and culture.</title>
        <authorList>
            <person name="Gilroy R."/>
            <person name="Ravi A."/>
            <person name="Getino M."/>
            <person name="Pursley I."/>
            <person name="Horton D.L."/>
            <person name="Alikhan N.F."/>
            <person name="Baker D."/>
            <person name="Gharbi K."/>
            <person name="Hall N."/>
            <person name="Watson M."/>
            <person name="Adriaenssens E.M."/>
            <person name="Foster-Nyarko E."/>
            <person name="Jarju S."/>
            <person name="Secka A."/>
            <person name="Antonio M."/>
            <person name="Oren A."/>
            <person name="Chaudhuri R.R."/>
            <person name="La Ragione R."/>
            <person name="Hildebrand F."/>
            <person name="Pallen M.J."/>
        </authorList>
    </citation>
    <scope>NUCLEOTIDE SEQUENCE</scope>
    <source>
        <strain evidence="8">G3-4614</strain>
    </source>
</reference>
<evidence type="ECO:0000256" key="2">
    <source>
        <dbReference type="ARBA" id="ARBA00009473"/>
    </source>
</evidence>
<dbReference type="SMART" id="SM01133">
    <property type="entry name" value="DeoC"/>
    <property type="match status" value="1"/>
</dbReference>